<dbReference type="EMBL" id="WNWR01000145">
    <property type="protein sequence ID" value="KAE9990251.1"/>
    <property type="molecule type" value="Genomic_DNA"/>
</dbReference>
<organism evidence="1 2">
    <name type="scientific">Venturia inaequalis</name>
    <name type="common">Apple scab fungus</name>
    <dbReference type="NCBI Taxonomy" id="5025"/>
    <lineage>
        <taxon>Eukaryota</taxon>
        <taxon>Fungi</taxon>
        <taxon>Dikarya</taxon>
        <taxon>Ascomycota</taxon>
        <taxon>Pezizomycotina</taxon>
        <taxon>Dothideomycetes</taxon>
        <taxon>Pleosporomycetidae</taxon>
        <taxon>Venturiales</taxon>
        <taxon>Venturiaceae</taxon>
        <taxon>Venturia</taxon>
    </lineage>
</organism>
<dbReference type="AlphaFoldDB" id="A0A8H3ZFI5"/>
<accession>A0A8H3ZFI5</accession>
<name>A0A8H3ZFI5_VENIN</name>
<reference evidence="1 2" key="1">
    <citation type="submission" date="2019-07" db="EMBL/GenBank/DDBJ databases">
        <title>Venturia inaequalis Genome Resource.</title>
        <authorList>
            <person name="Lichtner F.J."/>
        </authorList>
    </citation>
    <scope>NUCLEOTIDE SEQUENCE [LARGE SCALE GENOMIC DNA]</scope>
    <source>
        <strain evidence="1 2">DMI_063113</strain>
    </source>
</reference>
<evidence type="ECO:0000313" key="2">
    <source>
        <dbReference type="Proteomes" id="UP000490939"/>
    </source>
</evidence>
<sequence>MSTPDEIISSLIAEIAHLDLSLKIKDTILNSKGLAFQCKEFEESVILERKIETEKDSLIASLQASVADLKEMLKVRELEVKIRVVEVAYAEEGYSFEGRSRKMVERWMDIQRAFEELSDVEEQDRLRILFGQLGKKYRELEEKTMVHVKKAVPSSASLTQAELKADREVVLSAGLTEAQLEADGDFFPDAAIEEQECKDERKMVG</sequence>
<keyword evidence="2" id="KW-1185">Reference proteome</keyword>
<dbReference type="OrthoDB" id="10602851at2759"/>
<gene>
    <name evidence="1" type="ORF">EG327_001634</name>
</gene>
<dbReference type="Proteomes" id="UP000490939">
    <property type="component" value="Unassembled WGS sequence"/>
</dbReference>
<proteinExistence type="predicted"/>
<protein>
    <submittedName>
        <fullName evidence="1">Uncharacterized protein</fullName>
    </submittedName>
</protein>
<comment type="caution">
    <text evidence="1">The sequence shown here is derived from an EMBL/GenBank/DDBJ whole genome shotgun (WGS) entry which is preliminary data.</text>
</comment>
<evidence type="ECO:0000313" key="1">
    <source>
        <dbReference type="EMBL" id="KAE9990251.1"/>
    </source>
</evidence>